<evidence type="ECO:0000259" key="1">
    <source>
        <dbReference type="Pfam" id="PF00004"/>
    </source>
</evidence>
<protein>
    <recommendedName>
        <fullName evidence="1">ATPase AAA-type core domain-containing protein</fullName>
    </recommendedName>
</protein>
<evidence type="ECO:0000313" key="2">
    <source>
        <dbReference type="EMBL" id="QHT99125.1"/>
    </source>
</evidence>
<dbReference type="SUPFAM" id="SSF52540">
    <property type="entry name" value="P-loop containing nucleoside triphosphate hydrolases"/>
    <property type="match status" value="1"/>
</dbReference>
<dbReference type="EMBL" id="MN740303">
    <property type="protein sequence ID" value="QHT99125.1"/>
    <property type="molecule type" value="Genomic_DNA"/>
</dbReference>
<reference evidence="2" key="1">
    <citation type="journal article" date="2020" name="Nature">
        <title>Giant virus diversity and host interactions through global metagenomics.</title>
        <authorList>
            <person name="Schulz F."/>
            <person name="Roux S."/>
            <person name="Paez-Espino D."/>
            <person name="Jungbluth S."/>
            <person name="Walsh D.A."/>
            <person name="Denef V.J."/>
            <person name="McMahon K.D."/>
            <person name="Konstantinidis K.T."/>
            <person name="Eloe-Fadrosh E.A."/>
            <person name="Kyrpides N.C."/>
            <person name="Woyke T."/>
        </authorList>
    </citation>
    <scope>NUCLEOTIDE SEQUENCE</scope>
    <source>
        <strain evidence="2">GVMAG-M-3300025695-21</strain>
    </source>
</reference>
<dbReference type="AlphaFoldDB" id="A0A6C0J377"/>
<dbReference type="InterPro" id="IPR027417">
    <property type="entry name" value="P-loop_NTPase"/>
</dbReference>
<dbReference type="Gene3D" id="3.40.50.300">
    <property type="entry name" value="P-loop containing nucleotide triphosphate hydrolases"/>
    <property type="match status" value="1"/>
</dbReference>
<accession>A0A6C0J377</accession>
<sequence length="363" mass="42840">MYYMEYKDDNTLLKSLCGNYDIYKEILEWLKNFDIIAEPKLTNKSCIFIAGISCIGKTYSIKNICKHLNYHIINIDSNNCYNSKQLFDIIDKGITSSLLQIITNSSPKKVILIDNFDAILTGDRTVNSTLLSILTENKYKNTPIICITNYEILKKIGDIKKLCKIYELEIPTDKEISKILKKNKIIKYIKNSNKLSNNGNIFKVINNIDSDNIDKVNDIKYLYNLNYNKDVVYRILLTEQWLIPLRYHENIIIELNNRIIPISKLNNFYKNYMDIIIYYDMFMYNNLCENAIDIFTNQIYNLSKLNYKKKELSTMDNFTKILSYLSLQKKYIKNSYSTDFPLYQIGNYHMNLLSKKFIYFTSI</sequence>
<feature type="domain" description="ATPase AAA-type core" evidence="1">
    <location>
        <begin position="49"/>
        <end position="150"/>
    </location>
</feature>
<name>A0A6C0J377_9ZZZZ</name>
<dbReference type="GO" id="GO:0005524">
    <property type="term" value="F:ATP binding"/>
    <property type="evidence" value="ECO:0007669"/>
    <property type="project" value="InterPro"/>
</dbReference>
<dbReference type="GO" id="GO:0016887">
    <property type="term" value="F:ATP hydrolysis activity"/>
    <property type="evidence" value="ECO:0007669"/>
    <property type="project" value="InterPro"/>
</dbReference>
<proteinExistence type="predicted"/>
<dbReference type="InterPro" id="IPR003959">
    <property type="entry name" value="ATPase_AAA_core"/>
</dbReference>
<dbReference type="Pfam" id="PF00004">
    <property type="entry name" value="AAA"/>
    <property type="match status" value="1"/>
</dbReference>
<organism evidence="2">
    <name type="scientific">viral metagenome</name>
    <dbReference type="NCBI Taxonomy" id="1070528"/>
    <lineage>
        <taxon>unclassified sequences</taxon>
        <taxon>metagenomes</taxon>
        <taxon>organismal metagenomes</taxon>
    </lineage>
</organism>